<accession>A0ACB8QAT8</accession>
<proteinExistence type="predicted"/>
<name>A0ACB8QAT8_9AGAM</name>
<keyword evidence="2" id="KW-1185">Reference proteome</keyword>
<evidence type="ECO:0000313" key="2">
    <source>
        <dbReference type="Proteomes" id="UP000814128"/>
    </source>
</evidence>
<feature type="non-terminal residue" evidence="1">
    <location>
        <position position="1"/>
    </location>
</feature>
<dbReference type="EMBL" id="MU273729">
    <property type="protein sequence ID" value="KAI0028715.1"/>
    <property type="molecule type" value="Genomic_DNA"/>
</dbReference>
<reference evidence="1" key="1">
    <citation type="submission" date="2021-02" db="EMBL/GenBank/DDBJ databases">
        <authorList>
            <consortium name="DOE Joint Genome Institute"/>
            <person name="Ahrendt S."/>
            <person name="Looney B.P."/>
            <person name="Miyauchi S."/>
            <person name="Morin E."/>
            <person name="Drula E."/>
            <person name="Courty P.E."/>
            <person name="Chicoki N."/>
            <person name="Fauchery L."/>
            <person name="Kohler A."/>
            <person name="Kuo A."/>
            <person name="Labutti K."/>
            <person name="Pangilinan J."/>
            <person name="Lipzen A."/>
            <person name="Riley R."/>
            <person name="Andreopoulos W."/>
            <person name="He G."/>
            <person name="Johnson J."/>
            <person name="Barry K.W."/>
            <person name="Grigoriev I.V."/>
            <person name="Nagy L."/>
            <person name="Hibbett D."/>
            <person name="Henrissat B."/>
            <person name="Matheny P.B."/>
            <person name="Labbe J."/>
            <person name="Martin F."/>
        </authorList>
    </citation>
    <scope>NUCLEOTIDE SEQUENCE</scope>
    <source>
        <strain evidence="1">EC-137</strain>
    </source>
</reference>
<evidence type="ECO:0000313" key="1">
    <source>
        <dbReference type="EMBL" id="KAI0028715.1"/>
    </source>
</evidence>
<reference evidence="1" key="2">
    <citation type="journal article" date="2022" name="New Phytol.">
        <title>Evolutionary transition to the ectomycorrhizal habit in the genomes of a hyperdiverse lineage of mushroom-forming fungi.</title>
        <authorList>
            <person name="Looney B."/>
            <person name="Miyauchi S."/>
            <person name="Morin E."/>
            <person name="Drula E."/>
            <person name="Courty P.E."/>
            <person name="Kohler A."/>
            <person name="Kuo A."/>
            <person name="LaButti K."/>
            <person name="Pangilinan J."/>
            <person name="Lipzen A."/>
            <person name="Riley R."/>
            <person name="Andreopoulos W."/>
            <person name="He G."/>
            <person name="Johnson J."/>
            <person name="Nolan M."/>
            <person name="Tritt A."/>
            <person name="Barry K.W."/>
            <person name="Grigoriev I.V."/>
            <person name="Nagy L.G."/>
            <person name="Hibbett D."/>
            <person name="Henrissat B."/>
            <person name="Matheny P.B."/>
            <person name="Labbe J."/>
            <person name="Martin F.M."/>
        </authorList>
    </citation>
    <scope>NUCLEOTIDE SEQUENCE</scope>
    <source>
        <strain evidence="1">EC-137</strain>
    </source>
</reference>
<organism evidence="1 2">
    <name type="scientific">Vararia minispora EC-137</name>
    <dbReference type="NCBI Taxonomy" id="1314806"/>
    <lineage>
        <taxon>Eukaryota</taxon>
        <taxon>Fungi</taxon>
        <taxon>Dikarya</taxon>
        <taxon>Basidiomycota</taxon>
        <taxon>Agaricomycotina</taxon>
        <taxon>Agaricomycetes</taxon>
        <taxon>Russulales</taxon>
        <taxon>Lachnocladiaceae</taxon>
        <taxon>Vararia</taxon>
    </lineage>
</organism>
<comment type="caution">
    <text evidence="1">The sequence shown here is derived from an EMBL/GenBank/DDBJ whole genome shotgun (WGS) entry which is preliminary data.</text>
</comment>
<protein>
    <submittedName>
        <fullName evidence="1">Cytochrome P450</fullName>
    </submittedName>
</protein>
<sequence length="215" mass="24238">SVGSETTAGQLEWWLLAMTAFPEAQKRAQEELDTVIGHARTPRVADRGQMPYVDALSREVTRWRLGIPTGVPHITETDDWYEGMFIPKGTLLFANMHPCNLDPRVYGDDAHLFNPARFLDEKGQLRPAPEDAKEEGHVSFGFGRRICVGRHVANDALFVAMATMLWAFEIEKVGEVDVEGFRDEGFTIHPMPFRCHFKPRFPEAVTVLGAELEGR</sequence>
<dbReference type="Proteomes" id="UP000814128">
    <property type="component" value="Unassembled WGS sequence"/>
</dbReference>
<gene>
    <name evidence="1" type="ORF">K488DRAFT_57916</name>
</gene>